<evidence type="ECO:0000256" key="6">
    <source>
        <dbReference type="ARBA" id="ARBA00022989"/>
    </source>
</evidence>
<dbReference type="PIRSF" id="PIRSF004862">
    <property type="entry name" value="FliF"/>
    <property type="match status" value="1"/>
</dbReference>
<name>A0A1M6SKN8_9AQUI</name>
<sequence length="499" mass="55123">MPLKEQLEQLKERFLQLSLRQKILVVGVPLVALGLLLSIILYTASPSYSLLYSGLSEEDMKAILLELDKEGIKYQIGKDGRSVYIPEDKVKDVRLKLAAKGIPNKGIVGYELFDQKDLFLSDFQQRINFKRAVEGELARTIMGISAVDSAKVNIALPEKSIFAREEEEPSASVFVKLKPGYELTPEQVKAIRNLVAASVPNLKSKNVVVIDDRGNDLTAMVEEDKLNNLTDKELKIKLEFEKSLEKKVQNALEEALGPGSVKVKVSADLDLSQTQTKEEIYDPDMTAVVSQQKKKERVISGGVGGVPGAQSNIPPGTGAITGQGQVLSEKSDTITNYEVSKKEVYTQGPSLKIKRLSVGVIVNSDIKNIDVNKIKNIVSAAVGLDPNRGDVITVEAWPFRKPEVSQVSLEERMKNLIPILLLSLFSFIVLVVVFTALKRLRKAPKETPVSVPPLEEVKGVEELRYKAKEIEVIEIVAKAVKDNPEATTKLIKSWLRSNT</sequence>
<evidence type="ECO:0000256" key="3">
    <source>
        <dbReference type="ARBA" id="ARBA00007971"/>
    </source>
</evidence>
<organism evidence="13 14">
    <name type="scientific">Thermocrinis minervae</name>
    <dbReference type="NCBI Taxonomy" id="381751"/>
    <lineage>
        <taxon>Bacteria</taxon>
        <taxon>Pseudomonadati</taxon>
        <taxon>Aquificota</taxon>
        <taxon>Aquificia</taxon>
        <taxon>Aquificales</taxon>
        <taxon>Aquificaceae</taxon>
        <taxon>Thermocrinis</taxon>
    </lineage>
</organism>
<dbReference type="InterPro" id="IPR043427">
    <property type="entry name" value="YscJ/FliF"/>
</dbReference>
<dbReference type="PRINTS" id="PR01009">
    <property type="entry name" value="FLGMRINGFLIF"/>
</dbReference>
<reference evidence="13 14" key="1">
    <citation type="submission" date="2016-11" db="EMBL/GenBank/DDBJ databases">
        <authorList>
            <person name="Jaros S."/>
            <person name="Januszkiewicz K."/>
            <person name="Wedrychowicz H."/>
        </authorList>
    </citation>
    <scope>NUCLEOTIDE SEQUENCE [LARGE SCALE GENOMIC DNA]</scope>
    <source>
        <strain evidence="13 14">DSM 19557</strain>
    </source>
</reference>
<keyword evidence="14" id="KW-1185">Reference proteome</keyword>
<evidence type="ECO:0000256" key="8">
    <source>
        <dbReference type="ARBA" id="ARBA00023143"/>
    </source>
</evidence>
<keyword evidence="7 10" id="KW-0472">Membrane</keyword>
<dbReference type="Proteomes" id="UP000189810">
    <property type="component" value="Chromosome I"/>
</dbReference>
<feature type="transmembrane region" description="Helical" evidence="10">
    <location>
        <begin position="416"/>
        <end position="437"/>
    </location>
</feature>
<keyword evidence="5 10" id="KW-0812">Transmembrane</keyword>
<dbReference type="InterPro" id="IPR013556">
    <property type="entry name" value="Flag_M-ring_C"/>
</dbReference>
<keyword evidence="13" id="KW-0966">Cell projection</keyword>
<dbReference type="EMBL" id="LT670846">
    <property type="protein sequence ID" value="SHK45275.1"/>
    <property type="molecule type" value="Genomic_DNA"/>
</dbReference>
<comment type="subcellular location">
    <subcellularLocation>
        <location evidence="1 9">Bacterial flagellum basal body</location>
    </subcellularLocation>
    <subcellularLocation>
        <location evidence="2">Cell membrane</location>
        <topology evidence="2">Multi-pass membrane protein</topology>
    </subcellularLocation>
</comment>
<evidence type="ECO:0000256" key="9">
    <source>
        <dbReference type="PIRNR" id="PIRNR004862"/>
    </source>
</evidence>
<dbReference type="RefSeq" id="WP_079654175.1">
    <property type="nucleotide sequence ID" value="NZ_LT670846.1"/>
</dbReference>
<keyword evidence="6 10" id="KW-1133">Transmembrane helix</keyword>
<dbReference type="InterPro" id="IPR045851">
    <property type="entry name" value="AMP-bd_C_sf"/>
</dbReference>
<comment type="function">
    <text evidence="9">The M ring may be actively involved in energy transduction.</text>
</comment>
<dbReference type="PANTHER" id="PTHR30046:SF0">
    <property type="entry name" value="FLAGELLAR M-RING PROTEIN"/>
    <property type="match status" value="1"/>
</dbReference>
<proteinExistence type="inferred from homology"/>
<evidence type="ECO:0000259" key="12">
    <source>
        <dbReference type="Pfam" id="PF08345"/>
    </source>
</evidence>
<dbReference type="Pfam" id="PF08345">
    <property type="entry name" value="YscJ_FliF_C"/>
    <property type="match status" value="1"/>
</dbReference>
<gene>
    <name evidence="13" type="ORF">SAMN05444391_1063</name>
</gene>
<dbReference type="OrthoDB" id="9807026at2"/>
<dbReference type="GO" id="GO:0009431">
    <property type="term" value="C:bacterial-type flagellum basal body, MS ring"/>
    <property type="evidence" value="ECO:0007669"/>
    <property type="project" value="InterPro"/>
</dbReference>
<keyword evidence="8 9" id="KW-0975">Bacterial flagellum</keyword>
<comment type="similarity">
    <text evidence="3 9">Belongs to the FliF family.</text>
</comment>
<evidence type="ECO:0000256" key="1">
    <source>
        <dbReference type="ARBA" id="ARBA00004117"/>
    </source>
</evidence>
<keyword evidence="13" id="KW-0282">Flagellum</keyword>
<evidence type="ECO:0000259" key="11">
    <source>
        <dbReference type="Pfam" id="PF01514"/>
    </source>
</evidence>
<dbReference type="InterPro" id="IPR000067">
    <property type="entry name" value="FlgMring_FliF"/>
</dbReference>
<dbReference type="GO" id="GO:0071973">
    <property type="term" value="P:bacterial-type flagellum-dependent cell motility"/>
    <property type="evidence" value="ECO:0007669"/>
    <property type="project" value="InterPro"/>
</dbReference>
<evidence type="ECO:0000313" key="13">
    <source>
        <dbReference type="EMBL" id="SHK45275.1"/>
    </source>
</evidence>
<evidence type="ECO:0000256" key="5">
    <source>
        <dbReference type="ARBA" id="ARBA00022692"/>
    </source>
</evidence>
<dbReference type="GO" id="GO:0005886">
    <property type="term" value="C:plasma membrane"/>
    <property type="evidence" value="ECO:0007669"/>
    <property type="project" value="UniProtKB-SubCell"/>
</dbReference>
<evidence type="ECO:0000313" key="14">
    <source>
        <dbReference type="Proteomes" id="UP000189810"/>
    </source>
</evidence>
<keyword evidence="4" id="KW-1003">Cell membrane</keyword>
<dbReference type="AlphaFoldDB" id="A0A1M6SKN8"/>
<keyword evidence="13" id="KW-0969">Cilium</keyword>
<accession>A0A1M6SKN8</accession>
<protein>
    <recommendedName>
        <fullName evidence="9">Flagellar M-ring protein</fullName>
    </recommendedName>
</protein>
<dbReference type="GO" id="GO:0003774">
    <property type="term" value="F:cytoskeletal motor activity"/>
    <property type="evidence" value="ECO:0007669"/>
    <property type="project" value="InterPro"/>
</dbReference>
<dbReference type="PANTHER" id="PTHR30046">
    <property type="entry name" value="FLAGELLAR M-RING PROTEIN"/>
    <property type="match status" value="1"/>
</dbReference>
<evidence type="ECO:0000256" key="2">
    <source>
        <dbReference type="ARBA" id="ARBA00004651"/>
    </source>
</evidence>
<dbReference type="Pfam" id="PF01514">
    <property type="entry name" value="YscJ_FliF"/>
    <property type="match status" value="1"/>
</dbReference>
<evidence type="ECO:0000256" key="4">
    <source>
        <dbReference type="ARBA" id="ARBA00022475"/>
    </source>
</evidence>
<dbReference type="InterPro" id="IPR006182">
    <property type="entry name" value="FliF_N_dom"/>
</dbReference>
<dbReference type="STRING" id="381751.SAMN05444391_1063"/>
<dbReference type="Gene3D" id="3.30.300.30">
    <property type="match status" value="1"/>
</dbReference>
<evidence type="ECO:0000256" key="7">
    <source>
        <dbReference type="ARBA" id="ARBA00023136"/>
    </source>
</evidence>
<evidence type="ECO:0000256" key="10">
    <source>
        <dbReference type="SAM" id="Phobius"/>
    </source>
</evidence>
<dbReference type="NCBIfam" id="TIGR00206">
    <property type="entry name" value="fliF"/>
    <property type="match status" value="1"/>
</dbReference>
<feature type="domain" description="Flagellar M-ring N-terminal" evidence="11">
    <location>
        <begin position="45"/>
        <end position="218"/>
    </location>
</feature>
<feature type="transmembrane region" description="Helical" evidence="10">
    <location>
        <begin position="23"/>
        <end position="44"/>
    </location>
</feature>
<feature type="domain" description="Flagellar M-ring C-terminal" evidence="12">
    <location>
        <begin position="252"/>
        <end position="399"/>
    </location>
</feature>